<dbReference type="RefSeq" id="WP_220662823.1">
    <property type="nucleotide sequence ID" value="NZ_CP069370.1"/>
</dbReference>
<sequence>MQSTLLTLALWNVWAFTGVLFVIGGTLFVAGYFSGRRRMSAGNEPTEGAKLVSGAILALTAFVLALTLSFATNRMQERRDEGKEEANAIGTAWLQAKAIGGPEAERIAVLFEDYIVLRRDSLLLDADSPEIAVVAAKVGDLQTRIWAEQTTLIRTRPDPSVVSLMNAVNHAFDMTTAQRLAVNNQMPPQLTYLLLGLVFAGIFVVGLQLGFVGRSHIVLSVVLIALWTYVVVLILDFGNSRAGVFRTSTAAYDMTIAGFGPPQN</sequence>
<organism evidence="2 3">
    <name type="scientific">Neotabrizicola shimadae</name>
    <dbReference type="NCBI Taxonomy" id="2807096"/>
    <lineage>
        <taxon>Bacteria</taxon>
        <taxon>Pseudomonadati</taxon>
        <taxon>Pseudomonadota</taxon>
        <taxon>Alphaproteobacteria</taxon>
        <taxon>Rhodobacterales</taxon>
        <taxon>Paracoccaceae</taxon>
        <taxon>Neotabrizicola</taxon>
    </lineage>
</organism>
<evidence type="ECO:0000256" key="1">
    <source>
        <dbReference type="SAM" id="Phobius"/>
    </source>
</evidence>
<keyword evidence="3" id="KW-1185">Reference proteome</keyword>
<keyword evidence="1" id="KW-0472">Membrane</keyword>
<keyword evidence="1" id="KW-1133">Transmembrane helix</keyword>
<evidence type="ECO:0008006" key="4">
    <source>
        <dbReference type="Google" id="ProtNLM"/>
    </source>
</evidence>
<dbReference type="AlphaFoldDB" id="A0A8G0ZXM2"/>
<feature type="transmembrane region" description="Helical" evidence="1">
    <location>
        <begin position="217"/>
        <end position="238"/>
    </location>
</feature>
<feature type="transmembrane region" description="Helical" evidence="1">
    <location>
        <begin position="12"/>
        <end position="33"/>
    </location>
</feature>
<accession>A0A8G0ZXM2</accession>
<proteinExistence type="predicted"/>
<protein>
    <recommendedName>
        <fullName evidence="4">DUF4239 domain-containing protein</fullName>
    </recommendedName>
</protein>
<gene>
    <name evidence="2" type="ORF">JO391_03540</name>
</gene>
<evidence type="ECO:0000313" key="2">
    <source>
        <dbReference type="EMBL" id="QYZ70605.1"/>
    </source>
</evidence>
<dbReference type="EMBL" id="CP069370">
    <property type="protein sequence ID" value="QYZ70605.1"/>
    <property type="molecule type" value="Genomic_DNA"/>
</dbReference>
<evidence type="ECO:0000313" key="3">
    <source>
        <dbReference type="Proteomes" id="UP000826300"/>
    </source>
</evidence>
<feature type="transmembrane region" description="Helical" evidence="1">
    <location>
        <begin position="53"/>
        <end position="71"/>
    </location>
</feature>
<dbReference type="KEGG" id="nsm:JO391_03540"/>
<keyword evidence="1" id="KW-0812">Transmembrane</keyword>
<dbReference type="Proteomes" id="UP000826300">
    <property type="component" value="Chromosome"/>
</dbReference>
<reference evidence="2" key="1">
    <citation type="submission" date="2021-02" db="EMBL/GenBank/DDBJ databases">
        <title>Rhodobacter shimadae sp. nov., an aerobic anoxygenic phototrophic bacterium isolated from a hot spring.</title>
        <authorList>
            <person name="Muramatsu S."/>
            <person name="Haruta S."/>
            <person name="Hirose S."/>
            <person name="Hanada S."/>
        </authorList>
    </citation>
    <scope>NUCLEOTIDE SEQUENCE</scope>
    <source>
        <strain evidence="2">N10</strain>
    </source>
</reference>
<feature type="transmembrane region" description="Helical" evidence="1">
    <location>
        <begin position="190"/>
        <end position="211"/>
    </location>
</feature>
<name>A0A8G0ZXM2_9RHOB</name>